<feature type="transmembrane region" description="Helical" evidence="6">
    <location>
        <begin position="199"/>
        <end position="219"/>
    </location>
</feature>
<protein>
    <submittedName>
        <fullName evidence="8">Putative copper resistance protein D</fullName>
    </submittedName>
</protein>
<dbReference type="InterPro" id="IPR019108">
    <property type="entry name" value="Caa3_assmbl_CtaG-rel"/>
</dbReference>
<feature type="transmembrane region" description="Helical" evidence="6">
    <location>
        <begin position="547"/>
        <end position="567"/>
    </location>
</feature>
<feature type="transmembrane region" description="Helical" evidence="6">
    <location>
        <begin position="165"/>
        <end position="187"/>
    </location>
</feature>
<name>A0A560WEC1_9MICO</name>
<keyword evidence="2" id="KW-1003">Cell membrane</keyword>
<dbReference type="GO" id="GO:0005886">
    <property type="term" value="C:plasma membrane"/>
    <property type="evidence" value="ECO:0007669"/>
    <property type="project" value="UniProtKB-SubCell"/>
</dbReference>
<evidence type="ECO:0000259" key="7">
    <source>
        <dbReference type="Pfam" id="PF05425"/>
    </source>
</evidence>
<dbReference type="InterPro" id="IPR032694">
    <property type="entry name" value="CopC/D"/>
</dbReference>
<evidence type="ECO:0000256" key="3">
    <source>
        <dbReference type="ARBA" id="ARBA00022692"/>
    </source>
</evidence>
<proteinExistence type="predicted"/>
<feature type="transmembrane region" description="Helical" evidence="6">
    <location>
        <begin position="53"/>
        <end position="78"/>
    </location>
</feature>
<comment type="caution">
    <text evidence="8">The sequence shown here is derived from an EMBL/GenBank/DDBJ whole genome shotgun (WGS) entry which is preliminary data.</text>
</comment>
<dbReference type="Proteomes" id="UP000315628">
    <property type="component" value="Unassembled WGS sequence"/>
</dbReference>
<keyword evidence="4 6" id="KW-1133">Transmembrane helix</keyword>
<reference evidence="8 9" key="1">
    <citation type="submission" date="2019-06" db="EMBL/GenBank/DDBJ databases">
        <title>Sequencing the genomes of 1000 actinobacteria strains.</title>
        <authorList>
            <person name="Klenk H.-P."/>
        </authorList>
    </citation>
    <scope>NUCLEOTIDE SEQUENCE [LARGE SCALE GENOMIC DNA]</scope>
    <source>
        <strain evidence="8 9">DSM 18935</strain>
    </source>
</reference>
<dbReference type="OrthoDB" id="5241646at2"/>
<dbReference type="Pfam" id="PF09678">
    <property type="entry name" value="Caa3_CtaG"/>
    <property type="match status" value="1"/>
</dbReference>
<evidence type="ECO:0000256" key="4">
    <source>
        <dbReference type="ARBA" id="ARBA00022989"/>
    </source>
</evidence>
<feature type="transmembrane region" description="Helical" evidence="6">
    <location>
        <begin position="514"/>
        <end position="535"/>
    </location>
</feature>
<feature type="transmembrane region" description="Helical" evidence="6">
    <location>
        <begin position="231"/>
        <end position="255"/>
    </location>
</feature>
<feature type="transmembrane region" description="Helical" evidence="6">
    <location>
        <begin position="99"/>
        <end position="119"/>
    </location>
</feature>
<feature type="transmembrane region" description="Helical" evidence="6">
    <location>
        <begin position="267"/>
        <end position="287"/>
    </location>
</feature>
<dbReference type="RefSeq" id="WP_144856887.1">
    <property type="nucleotide sequence ID" value="NZ_BAAAYT010000001.1"/>
</dbReference>
<feature type="transmembrane region" description="Helical" evidence="6">
    <location>
        <begin position="139"/>
        <end position="158"/>
    </location>
</feature>
<evidence type="ECO:0000256" key="2">
    <source>
        <dbReference type="ARBA" id="ARBA00022475"/>
    </source>
</evidence>
<keyword evidence="3 6" id="KW-0812">Transmembrane</keyword>
<feature type="transmembrane region" description="Helical" evidence="6">
    <location>
        <begin position="600"/>
        <end position="621"/>
    </location>
</feature>
<dbReference type="AlphaFoldDB" id="A0A560WEC1"/>
<dbReference type="PANTHER" id="PTHR34820">
    <property type="entry name" value="INNER MEMBRANE PROTEIN YEBZ"/>
    <property type="match status" value="1"/>
</dbReference>
<feature type="transmembrane region" description="Helical" evidence="6">
    <location>
        <begin position="307"/>
        <end position="326"/>
    </location>
</feature>
<evidence type="ECO:0000256" key="6">
    <source>
        <dbReference type="SAM" id="Phobius"/>
    </source>
</evidence>
<feature type="transmembrane region" description="Helical" evidence="6">
    <location>
        <begin position="12"/>
        <end position="33"/>
    </location>
</feature>
<dbReference type="EMBL" id="VIUW01000002">
    <property type="protein sequence ID" value="TWD15884.1"/>
    <property type="molecule type" value="Genomic_DNA"/>
</dbReference>
<evidence type="ECO:0000256" key="1">
    <source>
        <dbReference type="ARBA" id="ARBA00004651"/>
    </source>
</evidence>
<evidence type="ECO:0000313" key="9">
    <source>
        <dbReference type="Proteomes" id="UP000315628"/>
    </source>
</evidence>
<organism evidence="8 9">
    <name type="scientific">Marihabitans asiaticum</name>
    <dbReference type="NCBI Taxonomy" id="415218"/>
    <lineage>
        <taxon>Bacteria</taxon>
        <taxon>Bacillati</taxon>
        <taxon>Actinomycetota</taxon>
        <taxon>Actinomycetes</taxon>
        <taxon>Micrococcales</taxon>
        <taxon>Intrasporangiaceae</taxon>
        <taxon>Marihabitans</taxon>
    </lineage>
</organism>
<evidence type="ECO:0000313" key="8">
    <source>
        <dbReference type="EMBL" id="TWD15884.1"/>
    </source>
</evidence>
<feature type="domain" description="Copper resistance protein D" evidence="7">
    <location>
        <begin position="231"/>
        <end position="324"/>
    </location>
</feature>
<dbReference type="InterPro" id="IPR008457">
    <property type="entry name" value="Cu-R_CopD_dom"/>
</dbReference>
<sequence>MPSPSLAQRRGGPLAVGVLAAATLVAVVVGAVLGSATLAYEAGDPGAVVRWGIPVLTAVHDVAAALTVGFLFVAAFVVPETTRTRRRASAARVAMISGAVWLACLLALVVLTFADLAGLPLTSPDLLGQMLPVVWDLELLRMNLISAIVVAAVLLAAVGSDSKAVLAWAFFGACFALIPLALTGHSAAALDHMSGVNALGVHLLAATIWVGGLAALAWLRRDLGAHLAISVRRYSVAAAWCYVGIIASGLLLAWINLVAWDNLFTRYGALLAIKLALGVALGVFGWWHRRRFVDRLEEGEAAPFARLVLGELAVMGGAFGIGAAIGRTPPPAEVLVETPDSTIYALTGYPDPGAPSAASWLTDWQVDWLWLGVAAVAVVQYLRWVVRLRRRGDAWSLLRTVSWVVGWLLFVYATSGAAGVFGKVSFSWHMISHMAVAMIVPLFLVPGAPITLALRALPARKDKTLGPRELLLAAVHSRYLQVVANPAVAAAIFFFSMALFYYSPLLELGMSTHSGHVLMMVHFLLSGYVFTWVLIGIDPGPKRWPPLALLVVLFITISFHAFFGVILTRSEVLLAPEFYGVLDVPWIPDPLADQRTGGEIAWGVGEVPTLVLAVAVAWQWMRSDERETRRLDRRADRDGEAELAAYNARLQQMGERAREQSRR</sequence>
<feature type="transmembrane region" description="Helical" evidence="6">
    <location>
        <begin position="368"/>
        <end position="386"/>
    </location>
</feature>
<dbReference type="Pfam" id="PF05425">
    <property type="entry name" value="CopD"/>
    <property type="match status" value="1"/>
</dbReference>
<dbReference type="PANTHER" id="PTHR34820:SF4">
    <property type="entry name" value="INNER MEMBRANE PROTEIN YEBZ"/>
    <property type="match status" value="1"/>
</dbReference>
<gene>
    <name evidence="8" type="ORF">FB557_1421</name>
</gene>
<accession>A0A560WEC1</accession>
<keyword evidence="5 6" id="KW-0472">Membrane</keyword>
<feature type="transmembrane region" description="Helical" evidence="6">
    <location>
        <begin position="434"/>
        <end position="458"/>
    </location>
</feature>
<feature type="transmembrane region" description="Helical" evidence="6">
    <location>
        <begin position="398"/>
        <end position="422"/>
    </location>
</feature>
<dbReference type="GO" id="GO:0006825">
    <property type="term" value="P:copper ion transport"/>
    <property type="evidence" value="ECO:0007669"/>
    <property type="project" value="InterPro"/>
</dbReference>
<feature type="transmembrane region" description="Helical" evidence="6">
    <location>
        <begin position="479"/>
        <end position="502"/>
    </location>
</feature>
<keyword evidence="9" id="KW-1185">Reference proteome</keyword>
<evidence type="ECO:0000256" key="5">
    <source>
        <dbReference type="ARBA" id="ARBA00023136"/>
    </source>
</evidence>
<comment type="subcellular location">
    <subcellularLocation>
        <location evidence="1">Cell membrane</location>
        <topology evidence="1">Multi-pass membrane protein</topology>
    </subcellularLocation>
</comment>